<dbReference type="AlphaFoldDB" id="A0A1V4QEN0"/>
<proteinExistence type="predicted"/>
<reference evidence="2" key="1">
    <citation type="submission" date="2017-01" db="EMBL/GenBank/DDBJ databases">
        <title>Novel pathways for hydrocarbon cycling and metabolic interdependencies in hydrothermal sediment communities.</title>
        <authorList>
            <person name="Dombrowski N."/>
            <person name="Seitz K."/>
            <person name="Teske A."/>
            <person name="Baker B."/>
        </authorList>
    </citation>
    <scope>NUCLEOTIDE SEQUENCE [LARGE SCALE GENOMIC DNA]</scope>
</reference>
<protein>
    <recommendedName>
        <fullName evidence="3">Photosynthesis system II assembly factor Ycf48/Hcf136-like domain-containing protein</fullName>
    </recommendedName>
</protein>
<sequence length="426" mass="47243">MQTLIVFFILGISIPNPFKLVRELQAHKVLYREERINDQYRSPWNWTFVGPEGGEVLWAVSHPNSNGSALAITIGDVWRTTDGGANWELVLPDIWPQAGMMSTPATGIVVDGGEQVLITLDAGQNWTPVHNCYDFQTGTFDVIDTVIYFVDSFPLRVWQSTNSGLTWQLRGTIDSLDYADAIAHIPGAPSWIWLVGHNSSNDSIAYILNSQDYGATWTFIDTIIASDINDFQQDPWDIWHTMICTDRGIYQATSGTGPWSLMAEPFIYGLYQPVDLEFIGNDTVLVSSVLNPGIFIGVNNFGIWFFNQVENREVCGKMSPGGVNTFYCGSLGQGVFKSTDKGQTWSIQKNNLYAQTLISRGAASQVPDSTLYFVEFGGNVYQTSDWGANWAELQDFLFYGSAIETAPTDPNFIIVSALNIAVVGKL</sequence>
<comment type="caution">
    <text evidence="1">The sequence shown here is derived from an EMBL/GenBank/DDBJ whole genome shotgun (WGS) entry which is preliminary data.</text>
</comment>
<gene>
    <name evidence="1" type="ORF">BXT86_04570</name>
</gene>
<dbReference type="Proteomes" id="UP000191663">
    <property type="component" value="Unassembled WGS sequence"/>
</dbReference>
<evidence type="ECO:0008006" key="3">
    <source>
        <dbReference type="Google" id="ProtNLM"/>
    </source>
</evidence>
<evidence type="ECO:0000313" key="2">
    <source>
        <dbReference type="Proteomes" id="UP000191663"/>
    </source>
</evidence>
<dbReference type="Gene3D" id="2.130.10.10">
    <property type="entry name" value="YVTN repeat-like/Quinoprotein amine dehydrogenase"/>
    <property type="match status" value="2"/>
</dbReference>
<evidence type="ECO:0000313" key="1">
    <source>
        <dbReference type="EMBL" id="OPX17810.1"/>
    </source>
</evidence>
<accession>A0A1V4QEN0</accession>
<dbReference type="InterPro" id="IPR015943">
    <property type="entry name" value="WD40/YVTN_repeat-like_dom_sf"/>
</dbReference>
<dbReference type="SUPFAM" id="SSF110296">
    <property type="entry name" value="Oligoxyloglucan reducing end-specific cellobiohydrolase"/>
    <property type="match status" value="2"/>
</dbReference>
<organism evidence="1 2">
    <name type="scientific">candidate division WOR-3 bacterium 4484_100</name>
    <dbReference type="NCBI Taxonomy" id="1936077"/>
    <lineage>
        <taxon>Bacteria</taxon>
        <taxon>Bacteria division WOR-3</taxon>
    </lineage>
</organism>
<dbReference type="EMBL" id="MUKB01000075">
    <property type="protein sequence ID" value="OPX17810.1"/>
    <property type="molecule type" value="Genomic_DNA"/>
</dbReference>
<name>A0A1V4QEN0_UNCW3</name>